<reference evidence="10" key="1">
    <citation type="submission" date="2021-03" db="EMBL/GenBank/DDBJ databases">
        <authorList>
            <person name="Tagirdzhanova G."/>
        </authorList>
    </citation>
    <scope>NUCLEOTIDE SEQUENCE</scope>
</reference>
<dbReference type="Gene3D" id="3.40.1350.10">
    <property type="match status" value="1"/>
</dbReference>
<gene>
    <name evidence="10" type="primary">SEN34</name>
    <name evidence="10" type="ORF">IMSHALPRED_001408</name>
</gene>
<evidence type="ECO:0000256" key="4">
    <source>
        <dbReference type="ARBA" id="ARBA00059865"/>
    </source>
</evidence>
<proteinExistence type="inferred from homology"/>
<feature type="domain" description="TSEN34 N-terminal" evidence="9">
    <location>
        <begin position="21"/>
        <end position="83"/>
    </location>
</feature>
<evidence type="ECO:0000313" key="10">
    <source>
        <dbReference type="EMBL" id="CAF9913664.1"/>
    </source>
</evidence>
<feature type="region of interest" description="Disordered" evidence="7">
    <location>
        <begin position="113"/>
        <end position="211"/>
    </location>
</feature>
<feature type="domain" description="tRNA intron endonuclease catalytic" evidence="8">
    <location>
        <begin position="218"/>
        <end position="295"/>
    </location>
</feature>
<keyword evidence="11" id="KW-1185">Reference proteome</keyword>
<dbReference type="PANTHER" id="PTHR13070">
    <property type="entry name" value="TRNA-SPLICING ENDONUCLEASE SUBUNIT SEN34-RELATED"/>
    <property type="match status" value="1"/>
</dbReference>
<feature type="active site" evidence="6">
    <location>
        <position position="284"/>
    </location>
</feature>
<comment type="function">
    <text evidence="4">Constitutes one of the two catalytic subunit of the tRNA-splicing endonuclease complex, a complex responsible for identification and cleavage of the splice sites in pre-tRNA. It cleaves pre-tRNA at the 5'- and 3'-splice sites to release the intron. The products are an intron and two tRNA half-molecules bearing 2',3'-cyclic phosphate and 5'-OH termini. There are no conserved sequences at the splice sites, but the intron is invariably located at the same site in the gene, placing the splice sites an invariant distance from the constant structural features of the tRNA body. It probably carries the active site for 3'-splice site cleavage.</text>
</comment>
<evidence type="ECO:0000259" key="9">
    <source>
        <dbReference type="Pfam" id="PF26577"/>
    </source>
</evidence>
<dbReference type="FunFam" id="3.40.1350.10:FF:000008">
    <property type="entry name" value="tRNA-splicing endonuclease subunit Sen34"/>
    <property type="match status" value="1"/>
</dbReference>
<evidence type="ECO:0000256" key="7">
    <source>
        <dbReference type="SAM" id="MobiDB-lite"/>
    </source>
</evidence>
<dbReference type="InterPro" id="IPR011856">
    <property type="entry name" value="tRNA_endonuc-like_dom_sf"/>
</dbReference>
<dbReference type="InterPro" id="IPR036167">
    <property type="entry name" value="tRNA_intron_Endo_cat-like_sf"/>
</dbReference>
<feature type="compositionally biased region" description="Pro residues" evidence="7">
    <location>
        <begin position="196"/>
        <end position="206"/>
    </location>
</feature>
<dbReference type="GO" id="GO:0000213">
    <property type="term" value="F:tRNA-intron lyase activity"/>
    <property type="evidence" value="ECO:0007669"/>
    <property type="project" value="UniProtKB-UniRule"/>
</dbReference>
<evidence type="ECO:0000256" key="5">
    <source>
        <dbReference type="PIRNR" id="PIRNR017250"/>
    </source>
</evidence>
<keyword evidence="10" id="KW-0378">Hydrolase</keyword>
<dbReference type="InterPro" id="IPR059049">
    <property type="entry name" value="TSEN34_N"/>
</dbReference>
<feature type="active site" evidence="6">
    <location>
        <position position="253"/>
    </location>
</feature>
<feature type="compositionally biased region" description="Polar residues" evidence="7">
    <location>
        <begin position="133"/>
        <end position="147"/>
    </location>
</feature>
<dbReference type="PANTHER" id="PTHR13070:SF0">
    <property type="entry name" value="TRNA-SPLICING ENDONUCLEASE SUBUNIT SEN34"/>
    <property type="match status" value="1"/>
</dbReference>
<comment type="similarity">
    <text evidence="1 5">Belongs to the tRNA-intron endonuclease family.</text>
</comment>
<evidence type="ECO:0000259" key="8">
    <source>
        <dbReference type="Pfam" id="PF01974"/>
    </source>
</evidence>
<evidence type="ECO:0000256" key="2">
    <source>
        <dbReference type="ARBA" id="ARBA00022694"/>
    </source>
</evidence>
<comment type="caution">
    <text evidence="10">The sequence shown here is derived from an EMBL/GenBank/DDBJ whole genome shotgun (WGS) entry which is preliminary data.</text>
</comment>
<dbReference type="InterPro" id="IPR006677">
    <property type="entry name" value="tRNA_intron_Endonuc_cat-like"/>
</dbReference>
<dbReference type="NCBIfam" id="TIGR00324">
    <property type="entry name" value="endA"/>
    <property type="match status" value="1"/>
</dbReference>
<dbReference type="InterPro" id="IPR016690">
    <property type="entry name" value="TSEN34"/>
</dbReference>
<dbReference type="Proteomes" id="UP000664534">
    <property type="component" value="Unassembled WGS sequence"/>
</dbReference>
<dbReference type="EC" id="4.6.1.16" evidence="5"/>
<dbReference type="AlphaFoldDB" id="A0A8H3EYC5"/>
<name>A0A8H3EYC5_9LECA</name>
<dbReference type="PIRSF" id="PIRSF017250">
    <property type="entry name" value="tRNA_splic_SEN34"/>
    <property type="match status" value="1"/>
</dbReference>
<dbReference type="GO" id="GO:0000214">
    <property type="term" value="C:tRNA-intron endonuclease complex"/>
    <property type="evidence" value="ECO:0007669"/>
    <property type="project" value="UniProtKB-UniRule"/>
</dbReference>
<dbReference type="CDD" id="cd22363">
    <property type="entry name" value="tRNA-intron_lyase_C"/>
    <property type="match status" value="1"/>
</dbReference>
<dbReference type="Pfam" id="PF26577">
    <property type="entry name" value="TSEN34_N"/>
    <property type="match status" value="1"/>
</dbReference>
<keyword evidence="10" id="KW-0255">Endonuclease</keyword>
<evidence type="ECO:0000313" key="11">
    <source>
        <dbReference type="Proteomes" id="UP000664534"/>
    </source>
</evidence>
<dbReference type="InterPro" id="IPR006676">
    <property type="entry name" value="tRNA_splic"/>
</dbReference>
<keyword evidence="2 5" id="KW-0819">tRNA processing</keyword>
<evidence type="ECO:0000256" key="6">
    <source>
        <dbReference type="PIRSR" id="PIRSR017250-50"/>
    </source>
</evidence>
<dbReference type="OrthoDB" id="48041at2759"/>
<evidence type="ECO:0000256" key="1">
    <source>
        <dbReference type="ARBA" id="ARBA00008078"/>
    </source>
</evidence>
<keyword evidence="3 5" id="KW-0456">Lyase</keyword>
<dbReference type="GO" id="GO:0003676">
    <property type="term" value="F:nucleic acid binding"/>
    <property type="evidence" value="ECO:0007669"/>
    <property type="project" value="InterPro"/>
</dbReference>
<dbReference type="SUPFAM" id="SSF53032">
    <property type="entry name" value="tRNA-intron endonuclease catalytic domain-like"/>
    <property type="match status" value="1"/>
</dbReference>
<accession>A0A8H3EYC5</accession>
<keyword evidence="10" id="KW-0540">Nuclease</keyword>
<dbReference type="Pfam" id="PF01974">
    <property type="entry name" value="tRNA_int_endo"/>
    <property type="match status" value="1"/>
</dbReference>
<evidence type="ECO:0000256" key="3">
    <source>
        <dbReference type="ARBA" id="ARBA00023239"/>
    </source>
</evidence>
<feature type="compositionally biased region" description="Low complexity" evidence="7">
    <location>
        <begin position="158"/>
        <end position="167"/>
    </location>
</feature>
<protein>
    <recommendedName>
        <fullName evidence="5">tRNA-splicing endonuclease subunit Sen34</fullName>
        <ecNumber evidence="5">4.6.1.16</ecNumber>
    </recommendedName>
</protein>
<feature type="active site" evidence="6">
    <location>
        <position position="245"/>
    </location>
</feature>
<dbReference type="EMBL" id="CAJPDT010000012">
    <property type="protein sequence ID" value="CAF9913664.1"/>
    <property type="molecule type" value="Genomic_DNA"/>
</dbReference>
<dbReference type="GO" id="GO:0000379">
    <property type="term" value="P:tRNA-type intron splice site recognition and cleavage"/>
    <property type="evidence" value="ECO:0007669"/>
    <property type="project" value="UniProtKB-UniRule"/>
</dbReference>
<sequence length="325" mass="35631">MTAPTAPSLPFPVFQVSAKVVRYLLYDINVVTWLRKNHNILGVLIGTLPQIPQQNVFLGLPLELQPEEARLLVEKGLAYLMNDLQWHEYQSASTTAQQKEAFKENIKQEGARIAKDFESNKKNRTQKALKQIQGKTTPTPTQRSSASPGPKKEEPTLEESPSSSVLTQATTPTPSPEPSQAFAPQPKPWTITPTTTYPPPSPPPHTSAPDLPTVNPASYALFKHLHNRGYFLAPGIRFGCQFSVYPGDPLRFHSHFLAMGADWDEEIDLLDLVGGGRLGTGVKKGWLIGGVERDGREGGGGGELGEGERKGTARVRTFCIEWGGM</sequence>
<organism evidence="10 11">
    <name type="scientific">Imshaugia aleurites</name>
    <dbReference type="NCBI Taxonomy" id="172621"/>
    <lineage>
        <taxon>Eukaryota</taxon>
        <taxon>Fungi</taxon>
        <taxon>Dikarya</taxon>
        <taxon>Ascomycota</taxon>
        <taxon>Pezizomycotina</taxon>
        <taxon>Lecanoromycetes</taxon>
        <taxon>OSLEUM clade</taxon>
        <taxon>Lecanoromycetidae</taxon>
        <taxon>Lecanorales</taxon>
        <taxon>Lecanorineae</taxon>
        <taxon>Parmeliaceae</taxon>
        <taxon>Imshaugia</taxon>
    </lineage>
</organism>